<feature type="transmembrane region" description="Helical" evidence="2">
    <location>
        <begin position="255"/>
        <end position="272"/>
    </location>
</feature>
<feature type="transmembrane region" description="Helical" evidence="2">
    <location>
        <begin position="171"/>
        <end position="189"/>
    </location>
</feature>
<feature type="transmembrane region" description="Helical" evidence="2">
    <location>
        <begin position="229"/>
        <end position="249"/>
    </location>
</feature>
<dbReference type="PANTHER" id="PTHR37488:SF2">
    <property type="entry name" value="DUF1275 DOMAIN-CONTAINING PROTEIN"/>
    <property type="match status" value="1"/>
</dbReference>
<sequence>MSAIKNEQGAEPGVSPDIEKGDGRRPSSLTNFWQYLGEEVDPLQSTAPLGAFSFMTGFLDAMSFTAVYVWCGFQTGNFIQLALAIARLWEGTGTTFRIADQQALASLLSFNAGAFLGRIGDHIGPKRRIWLIAGTFLQTLFTMAASIAVWKSGQGSIAAERGDPSWSNVDTFVALCFMSASLGLQGIVAKRLNTQFGTTIVLTTIWVELMSDPHLFKLTEHVRTRDHRLIAAGTLFLGGFTSRALLAQIGSAKTLAIGTGLRFLVSLAWIFVPGK</sequence>
<accession>A0A0D7AC87</accession>
<feature type="region of interest" description="Disordered" evidence="1">
    <location>
        <begin position="1"/>
        <end position="25"/>
    </location>
</feature>
<dbReference type="EMBL" id="KN881833">
    <property type="protein sequence ID" value="KIY48453.1"/>
    <property type="molecule type" value="Genomic_DNA"/>
</dbReference>
<dbReference type="OrthoDB" id="5288586at2759"/>
<organism evidence="3 4">
    <name type="scientific">Fistulina hepatica ATCC 64428</name>
    <dbReference type="NCBI Taxonomy" id="1128425"/>
    <lineage>
        <taxon>Eukaryota</taxon>
        <taxon>Fungi</taxon>
        <taxon>Dikarya</taxon>
        <taxon>Basidiomycota</taxon>
        <taxon>Agaricomycotina</taxon>
        <taxon>Agaricomycetes</taxon>
        <taxon>Agaricomycetidae</taxon>
        <taxon>Agaricales</taxon>
        <taxon>Fistulinaceae</taxon>
        <taxon>Fistulina</taxon>
    </lineage>
</organism>
<dbReference type="Pfam" id="PF06912">
    <property type="entry name" value="DUF1275"/>
    <property type="match status" value="1"/>
</dbReference>
<keyword evidence="4" id="KW-1185">Reference proteome</keyword>
<keyword evidence="2" id="KW-0472">Membrane</keyword>
<dbReference type="Proteomes" id="UP000054144">
    <property type="component" value="Unassembled WGS sequence"/>
</dbReference>
<dbReference type="PANTHER" id="PTHR37488">
    <property type="entry name" value="DUF1275 DOMAIN-CONTAINING PROTEIN"/>
    <property type="match status" value="1"/>
</dbReference>
<keyword evidence="2" id="KW-0812">Transmembrane</keyword>
<dbReference type="InterPro" id="IPR010699">
    <property type="entry name" value="DUF1275"/>
</dbReference>
<proteinExistence type="predicted"/>
<gene>
    <name evidence="3" type="ORF">FISHEDRAFT_43352</name>
</gene>
<feature type="transmembrane region" description="Helical" evidence="2">
    <location>
        <begin position="129"/>
        <end position="151"/>
    </location>
</feature>
<reference evidence="3 4" key="1">
    <citation type="journal article" date="2015" name="Fungal Genet. Biol.">
        <title>Evolution of novel wood decay mechanisms in Agaricales revealed by the genome sequences of Fistulina hepatica and Cylindrobasidium torrendii.</title>
        <authorList>
            <person name="Floudas D."/>
            <person name="Held B.W."/>
            <person name="Riley R."/>
            <person name="Nagy L.G."/>
            <person name="Koehler G."/>
            <person name="Ransdell A.S."/>
            <person name="Younus H."/>
            <person name="Chow J."/>
            <person name="Chiniquy J."/>
            <person name="Lipzen A."/>
            <person name="Tritt A."/>
            <person name="Sun H."/>
            <person name="Haridas S."/>
            <person name="LaButti K."/>
            <person name="Ohm R.A."/>
            <person name="Kues U."/>
            <person name="Blanchette R.A."/>
            <person name="Grigoriev I.V."/>
            <person name="Minto R.E."/>
            <person name="Hibbett D.S."/>
        </authorList>
    </citation>
    <scope>NUCLEOTIDE SEQUENCE [LARGE SCALE GENOMIC DNA]</scope>
    <source>
        <strain evidence="3 4">ATCC 64428</strain>
    </source>
</reference>
<evidence type="ECO:0000256" key="2">
    <source>
        <dbReference type="SAM" id="Phobius"/>
    </source>
</evidence>
<protein>
    <recommendedName>
        <fullName evidence="5">DUF1275 domain protein</fullName>
    </recommendedName>
</protein>
<name>A0A0D7AC87_9AGAR</name>
<keyword evidence="2" id="KW-1133">Transmembrane helix</keyword>
<evidence type="ECO:0000313" key="4">
    <source>
        <dbReference type="Proteomes" id="UP000054144"/>
    </source>
</evidence>
<dbReference type="AlphaFoldDB" id="A0A0D7AC87"/>
<evidence type="ECO:0008006" key="5">
    <source>
        <dbReference type="Google" id="ProtNLM"/>
    </source>
</evidence>
<evidence type="ECO:0000313" key="3">
    <source>
        <dbReference type="EMBL" id="KIY48453.1"/>
    </source>
</evidence>
<evidence type="ECO:0000256" key="1">
    <source>
        <dbReference type="SAM" id="MobiDB-lite"/>
    </source>
</evidence>